<sequence length="141" mass="16122">MLKTITMQHVATFGDKPEHLNELKEINYIYGSNGSGKTTISEFLRNSDDPGDCRVTWKAASQGVLVYNRNFVEENFSYTDELNGIFTLGEESTELHKRKLECEKKLDDCSSVSTVAILKFLKPYKFNVSFIRCSVKRICHI</sequence>
<dbReference type="Gene3D" id="3.40.50.300">
    <property type="entry name" value="P-loop containing nucleotide triphosphate hydrolases"/>
    <property type="match status" value="1"/>
</dbReference>
<dbReference type="SUPFAM" id="SSF52540">
    <property type="entry name" value="P-loop containing nucleoside triphosphate hydrolases"/>
    <property type="match status" value="1"/>
</dbReference>
<dbReference type="AlphaFoldDB" id="A0A1I0XJM4"/>
<organism evidence="2 3">
    <name type="scientific">Lentibacillus halodurans</name>
    <dbReference type="NCBI Taxonomy" id="237679"/>
    <lineage>
        <taxon>Bacteria</taxon>
        <taxon>Bacillati</taxon>
        <taxon>Bacillota</taxon>
        <taxon>Bacilli</taxon>
        <taxon>Bacillales</taxon>
        <taxon>Bacillaceae</taxon>
        <taxon>Lentibacillus</taxon>
    </lineage>
</organism>
<dbReference type="OrthoDB" id="9795565at2"/>
<keyword evidence="3" id="KW-1185">Reference proteome</keyword>
<accession>A0A1I0XJM4</accession>
<name>A0A1I0XJM4_9BACI</name>
<evidence type="ECO:0000313" key="3">
    <source>
        <dbReference type="Proteomes" id="UP000198642"/>
    </source>
</evidence>
<feature type="domain" description="Protein CR006 P-loop" evidence="1">
    <location>
        <begin position="10"/>
        <end position="108"/>
    </location>
</feature>
<dbReference type="Pfam" id="PF13166">
    <property type="entry name" value="AAA_13"/>
    <property type="match status" value="1"/>
</dbReference>
<proteinExistence type="predicted"/>
<dbReference type="InterPro" id="IPR027417">
    <property type="entry name" value="P-loop_NTPase"/>
</dbReference>
<dbReference type="EMBL" id="FOJW01000005">
    <property type="protein sequence ID" value="SFB01225.1"/>
    <property type="molecule type" value="Genomic_DNA"/>
</dbReference>
<dbReference type="InterPro" id="IPR026866">
    <property type="entry name" value="CR006_AAA"/>
</dbReference>
<evidence type="ECO:0000313" key="2">
    <source>
        <dbReference type="EMBL" id="SFB01225.1"/>
    </source>
</evidence>
<evidence type="ECO:0000259" key="1">
    <source>
        <dbReference type="Pfam" id="PF13166"/>
    </source>
</evidence>
<reference evidence="2 3" key="1">
    <citation type="submission" date="2016-10" db="EMBL/GenBank/DDBJ databases">
        <authorList>
            <person name="de Groot N.N."/>
        </authorList>
    </citation>
    <scope>NUCLEOTIDE SEQUENCE [LARGE SCALE GENOMIC DNA]</scope>
    <source>
        <strain evidence="2 3">CGMCC 1.3702</strain>
    </source>
</reference>
<gene>
    <name evidence="2" type="ORF">SAMN04488072_105126</name>
</gene>
<dbReference type="RefSeq" id="WP_090236077.1">
    <property type="nucleotide sequence ID" value="NZ_FOJW01000005.1"/>
</dbReference>
<dbReference type="Proteomes" id="UP000198642">
    <property type="component" value="Unassembled WGS sequence"/>
</dbReference>
<protein>
    <submittedName>
        <fullName evidence="2">AAA domain-containing protein</fullName>
    </submittedName>
</protein>